<accession>A0A8J7GY95</accession>
<dbReference type="RefSeq" id="WP_197006458.1">
    <property type="nucleotide sequence ID" value="NZ_BONS01000006.1"/>
</dbReference>
<reference evidence="2" key="1">
    <citation type="submission" date="2020-11" db="EMBL/GenBank/DDBJ databases">
        <title>Sequencing the genomes of 1000 actinobacteria strains.</title>
        <authorList>
            <person name="Klenk H.-P."/>
        </authorList>
    </citation>
    <scope>NUCLEOTIDE SEQUENCE</scope>
    <source>
        <strain evidence="2">DSM 45356</strain>
    </source>
</reference>
<sequence>MSTFSIRRDAELDQALAELMSDGLNQTAAVRAAVLAAAQQHRRERQRRQAEQVAADEADRAESRAVLAEMESLGDW</sequence>
<dbReference type="Proteomes" id="UP000622552">
    <property type="component" value="Unassembled WGS sequence"/>
</dbReference>
<evidence type="ECO:0000313" key="3">
    <source>
        <dbReference type="Proteomes" id="UP000622552"/>
    </source>
</evidence>
<dbReference type="AlphaFoldDB" id="A0A8J7GY95"/>
<evidence type="ECO:0000256" key="1">
    <source>
        <dbReference type="SAM" id="MobiDB-lite"/>
    </source>
</evidence>
<gene>
    <name evidence="2" type="ORF">IW245_006037</name>
</gene>
<keyword evidence="3" id="KW-1185">Reference proteome</keyword>
<name>A0A8J7GY95_9ACTN</name>
<organism evidence="2 3">
    <name type="scientific">Longispora fulva</name>
    <dbReference type="NCBI Taxonomy" id="619741"/>
    <lineage>
        <taxon>Bacteria</taxon>
        <taxon>Bacillati</taxon>
        <taxon>Actinomycetota</taxon>
        <taxon>Actinomycetes</taxon>
        <taxon>Micromonosporales</taxon>
        <taxon>Micromonosporaceae</taxon>
        <taxon>Longispora</taxon>
    </lineage>
</organism>
<feature type="region of interest" description="Disordered" evidence="1">
    <location>
        <begin position="42"/>
        <end position="61"/>
    </location>
</feature>
<dbReference type="EMBL" id="JADOUF010000001">
    <property type="protein sequence ID" value="MBG6139843.1"/>
    <property type="molecule type" value="Genomic_DNA"/>
</dbReference>
<comment type="caution">
    <text evidence="2">The sequence shown here is derived from an EMBL/GenBank/DDBJ whole genome shotgun (WGS) entry which is preliminary data.</text>
</comment>
<evidence type="ECO:0000313" key="2">
    <source>
        <dbReference type="EMBL" id="MBG6139843.1"/>
    </source>
</evidence>
<proteinExistence type="predicted"/>
<protein>
    <submittedName>
        <fullName evidence="2">Spy/CpxP family protein refolding chaperone</fullName>
    </submittedName>
</protein>